<dbReference type="AlphaFoldDB" id="A0A914VES3"/>
<keyword evidence="1" id="KW-1185">Reference proteome</keyword>
<accession>A0A914VES3</accession>
<reference evidence="2" key="1">
    <citation type="submission" date="2022-11" db="UniProtKB">
        <authorList>
            <consortium name="WormBaseParasite"/>
        </authorList>
    </citation>
    <scope>IDENTIFICATION</scope>
</reference>
<evidence type="ECO:0000313" key="1">
    <source>
        <dbReference type="Proteomes" id="UP000887566"/>
    </source>
</evidence>
<sequence>MTAAAGVRGERLARYGSPAGLGLKQTLPRTPSVISIAPHRAENALTRPFRYSPIARLPEPRTQAFCPNAIQLMSKLEKFSGNVSANKILFTDWLKDFNVRLETPGIDAQATVALNVLRDNLGGAALQAFNLMPSQARSFHSAVEMLTNKFDSTSSFNADYFTFVNMRQKANESVDDFAIRLQLQAQQVFRVDD</sequence>
<protein>
    <submittedName>
        <fullName evidence="2">Retrotransposon gag domain-containing protein</fullName>
    </submittedName>
</protein>
<proteinExistence type="predicted"/>
<name>A0A914VES3_9BILA</name>
<dbReference type="Proteomes" id="UP000887566">
    <property type="component" value="Unplaced"/>
</dbReference>
<organism evidence="1 2">
    <name type="scientific">Plectus sambesii</name>
    <dbReference type="NCBI Taxonomy" id="2011161"/>
    <lineage>
        <taxon>Eukaryota</taxon>
        <taxon>Metazoa</taxon>
        <taxon>Ecdysozoa</taxon>
        <taxon>Nematoda</taxon>
        <taxon>Chromadorea</taxon>
        <taxon>Plectida</taxon>
        <taxon>Plectina</taxon>
        <taxon>Plectoidea</taxon>
        <taxon>Plectidae</taxon>
        <taxon>Plectus</taxon>
    </lineage>
</organism>
<dbReference type="WBParaSite" id="PSAMB.scaffold190size67226.g3221.t1">
    <property type="protein sequence ID" value="PSAMB.scaffold190size67226.g3221.t1"/>
    <property type="gene ID" value="PSAMB.scaffold190size67226.g3221"/>
</dbReference>
<evidence type="ECO:0000313" key="2">
    <source>
        <dbReference type="WBParaSite" id="PSAMB.scaffold190size67226.g3221.t1"/>
    </source>
</evidence>